<evidence type="ECO:0000313" key="1">
    <source>
        <dbReference type="EMBL" id="OSZ55497.1"/>
    </source>
</evidence>
<proteinExistence type="predicted"/>
<organism evidence="1 2">
    <name type="scientific">Streptomyces pharetrae CZA14</name>
    <dbReference type="NCBI Taxonomy" id="1144883"/>
    <lineage>
        <taxon>Bacteria</taxon>
        <taxon>Bacillati</taxon>
        <taxon>Actinomycetota</taxon>
        <taxon>Actinomycetes</taxon>
        <taxon>Kitasatosporales</taxon>
        <taxon>Streptomycetaceae</taxon>
        <taxon>Streptomyces</taxon>
    </lineage>
</organism>
<dbReference type="InterPro" id="IPR042099">
    <property type="entry name" value="ANL_N_sf"/>
</dbReference>
<comment type="caution">
    <text evidence="1">The sequence shown here is derived from an EMBL/GenBank/DDBJ whole genome shotgun (WGS) entry which is preliminary data.</text>
</comment>
<sequence length="66" mass="7058">MTALRPRFPSILHALLAEAERGSDGSAVTLIQEPGREETLRYDALVENAARCAAALAERGVGHGDR</sequence>
<accession>A0ABX3Y7T2</accession>
<evidence type="ECO:0008006" key="3">
    <source>
        <dbReference type="Google" id="ProtNLM"/>
    </source>
</evidence>
<dbReference type="EMBL" id="MRYD01000497">
    <property type="protein sequence ID" value="OSZ55497.1"/>
    <property type="molecule type" value="Genomic_DNA"/>
</dbReference>
<protein>
    <recommendedName>
        <fullName evidence="3">AMP-dependent synthetase/ligase domain-containing protein</fullName>
    </recommendedName>
</protein>
<keyword evidence="2" id="KW-1185">Reference proteome</keyword>
<name>A0ABX3Y7T2_9ACTN</name>
<dbReference type="SUPFAM" id="SSF56801">
    <property type="entry name" value="Acetyl-CoA synthetase-like"/>
    <property type="match status" value="1"/>
</dbReference>
<evidence type="ECO:0000313" key="2">
    <source>
        <dbReference type="Proteomes" id="UP000194266"/>
    </source>
</evidence>
<reference evidence="1 2" key="1">
    <citation type="submission" date="2016-12" db="EMBL/GenBank/DDBJ databases">
        <title>Genome Mining:The Detection of Biosynthetic Gene Clusters to Aid in the Expression of Curamycin A produced by Streptomyces sp. strain CZA14.</title>
        <authorList>
            <person name="Durrell K.A."/>
            <person name="Kirby B.M."/>
            <person name="Khan W."/>
            <person name="Mthethwa T."/>
            <person name="Le Roes-Hill M."/>
        </authorList>
    </citation>
    <scope>NUCLEOTIDE SEQUENCE [LARGE SCALE GENOMIC DNA]</scope>
    <source>
        <strain evidence="1 2">CZA14</strain>
    </source>
</reference>
<dbReference type="Gene3D" id="3.40.50.12780">
    <property type="entry name" value="N-terminal domain of ligase-like"/>
    <property type="match status" value="1"/>
</dbReference>
<dbReference type="Proteomes" id="UP000194266">
    <property type="component" value="Unassembled WGS sequence"/>
</dbReference>
<gene>
    <name evidence="1" type="ORF">OQI_38185</name>
</gene>
<feature type="non-terminal residue" evidence="1">
    <location>
        <position position="66"/>
    </location>
</feature>